<protein>
    <recommendedName>
        <fullName evidence="2">Apple domain-containing protein</fullName>
    </recommendedName>
</protein>
<organism evidence="3 4">
    <name type="scientific">Bursaphelenchus okinawaensis</name>
    <dbReference type="NCBI Taxonomy" id="465554"/>
    <lineage>
        <taxon>Eukaryota</taxon>
        <taxon>Metazoa</taxon>
        <taxon>Ecdysozoa</taxon>
        <taxon>Nematoda</taxon>
        <taxon>Chromadorea</taxon>
        <taxon>Rhabditida</taxon>
        <taxon>Tylenchina</taxon>
        <taxon>Tylenchomorpha</taxon>
        <taxon>Aphelenchoidea</taxon>
        <taxon>Aphelenchoididae</taxon>
        <taxon>Bursaphelenchus</taxon>
    </lineage>
</organism>
<accession>A0A811L7U2</accession>
<name>A0A811L7U2_9BILA</name>
<reference evidence="3" key="1">
    <citation type="submission" date="2020-09" db="EMBL/GenBank/DDBJ databases">
        <authorList>
            <person name="Kikuchi T."/>
        </authorList>
    </citation>
    <scope>NUCLEOTIDE SEQUENCE</scope>
    <source>
        <strain evidence="3">SH1</strain>
    </source>
</reference>
<evidence type="ECO:0000259" key="2">
    <source>
        <dbReference type="PROSITE" id="PS50948"/>
    </source>
</evidence>
<dbReference type="GO" id="GO:0009653">
    <property type="term" value="P:anatomical structure morphogenesis"/>
    <property type="evidence" value="ECO:0007669"/>
    <property type="project" value="TreeGrafter"/>
</dbReference>
<dbReference type="SUPFAM" id="SSF57414">
    <property type="entry name" value="Hairpin loop containing domain-like"/>
    <property type="match status" value="1"/>
</dbReference>
<dbReference type="EMBL" id="CAJFCW020000005">
    <property type="protein sequence ID" value="CAG9118743.1"/>
    <property type="molecule type" value="Genomic_DNA"/>
</dbReference>
<dbReference type="OrthoDB" id="6423981at2759"/>
<dbReference type="InterPro" id="IPR052774">
    <property type="entry name" value="Celegans_DevNeuronal_Protein"/>
</dbReference>
<gene>
    <name evidence="3" type="ORF">BOKJ2_LOCUS10541</name>
</gene>
<dbReference type="AlphaFoldDB" id="A0A811L7U2"/>
<dbReference type="PANTHER" id="PTHR47327:SF12">
    <property type="entry name" value="APPLE DOMAIN-CONTAINING PROTEIN"/>
    <property type="match status" value="1"/>
</dbReference>
<feature type="domain" description="Apple" evidence="2">
    <location>
        <begin position="307"/>
        <end position="386"/>
    </location>
</feature>
<feature type="domain" description="Apple" evidence="2">
    <location>
        <begin position="101"/>
        <end position="181"/>
    </location>
</feature>
<evidence type="ECO:0000256" key="1">
    <source>
        <dbReference type="SAM" id="MobiDB-lite"/>
    </source>
</evidence>
<dbReference type="InterPro" id="IPR003609">
    <property type="entry name" value="Pan_app"/>
</dbReference>
<dbReference type="Gene3D" id="3.50.4.10">
    <property type="entry name" value="Hepatocyte Growth Factor"/>
    <property type="match status" value="1"/>
</dbReference>
<dbReference type="PROSITE" id="PS50948">
    <property type="entry name" value="PAN"/>
    <property type="match status" value="2"/>
</dbReference>
<evidence type="ECO:0000313" key="4">
    <source>
        <dbReference type="Proteomes" id="UP000614601"/>
    </source>
</evidence>
<dbReference type="PANTHER" id="PTHR47327">
    <property type="entry name" value="FI18240P1-RELATED"/>
    <property type="match status" value="1"/>
</dbReference>
<evidence type="ECO:0000313" key="3">
    <source>
        <dbReference type="EMBL" id="CAD5223771.1"/>
    </source>
</evidence>
<dbReference type="Pfam" id="PF00024">
    <property type="entry name" value="PAN_1"/>
    <property type="match status" value="1"/>
</dbReference>
<dbReference type="CDD" id="cd01099">
    <property type="entry name" value="PAN_AP_HGF"/>
    <property type="match status" value="1"/>
</dbReference>
<dbReference type="Proteomes" id="UP000614601">
    <property type="component" value="Unassembled WGS sequence"/>
</dbReference>
<feature type="region of interest" description="Disordered" evidence="1">
    <location>
        <begin position="217"/>
        <end position="246"/>
    </location>
</feature>
<keyword evidence="4" id="KW-1185">Reference proteome</keyword>
<dbReference type="EMBL" id="CAJFDH010000005">
    <property type="protein sequence ID" value="CAD5223771.1"/>
    <property type="molecule type" value="Genomic_DNA"/>
</dbReference>
<comment type="caution">
    <text evidence="3">The sequence shown here is derived from an EMBL/GenBank/DDBJ whole genome shotgun (WGS) entry which is preliminary data.</text>
</comment>
<sequence length="386" mass="44356">MVFKRRFRDVISQEKYVKRLMNAYQSDRLKNRLRIRRKRDSGILGDCVKSVCMQKRSGMERANHEQLKAFYRKLIGQCIISGGGGTVQRNARQEPRLKDDCFERTEGKVLIGISDQDIKDVSSPQVCERLCATAKKDLDFTCKSAMFYKKEQECILASENRDTMPELYVDDENSIYIHNKCVDKEPPPQTTQQTPQIPFTTTLPLITTQNVNLTKPKHVNIQPSGYDKKTKEETEEQPFEADPDNLFYGIQPPKPKAVIPDEVIDSYGMTNTSTDTKDDNYKQTPVIPDKYGHRRFLDEAPIIAPKCFTRFQPLHVRSIRSRNATSLEECANLCLKCYSCLKGLKCGVVGFSKHFGQCVLAQTDLRWQIKSTAKLSEFVYFKRDDC</sequence>
<dbReference type="SMART" id="SM00473">
    <property type="entry name" value="PAN_AP"/>
    <property type="match status" value="2"/>
</dbReference>
<proteinExistence type="predicted"/>
<dbReference type="Proteomes" id="UP000783686">
    <property type="component" value="Unassembled WGS sequence"/>
</dbReference>
<feature type="compositionally biased region" description="Acidic residues" evidence="1">
    <location>
        <begin position="233"/>
        <end position="243"/>
    </location>
</feature>